<gene>
    <name evidence="3" type="ORF">IAC53_07205</name>
</gene>
<dbReference type="Gene3D" id="3.60.21.10">
    <property type="match status" value="1"/>
</dbReference>
<name>A0A9D1LEZ8_9FIRM</name>
<reference evidence="3" key="2">
    <citation type="journal article" date="2021" name="PeerJ">
        <title>Extensive microbial diversity within the chicken gut microbiome revealed by metagenomics and culture.</title>
        <authorList>
            <person name="Gilroy R."/>
            <person name="Ravi A."/>
            <person name="Getino M."/>
            <person name="Pursley I."/>
            <person name="Horton D.L."/>
            <person name="Alikhan N.F."/>
            <person name="Baker D."/>
            <person name="Gharbi K."/>
            <person name="Hall N."/>
            <person name="Watson M."/>
            <person name="Adriaenssens E.M."/>
            <person name="Foster-Nyarko E."/>
            <person name="Jarju S."/>
            <person name="Secka A."/>
            <person name="Antonio M."/>
            <person name="Oren A."/>
            <person name="Chaudhuri R.R."/>
            <person name="La Ragione R."/>
            <person name="Hildebrand F."/>
            <person name="Pallen M.J."/>
        </authorList>
    </citation>
    <scope>NUCLEOTIDE SEQUENCE</scope>
    <source>
        <strain evidence="3">ChiGjej1B1-19959</strain>
    </source>
</reference>
<sequence length="515" mass="55938">MKKFFRALFFGKVTAVLFPVLALCAVPVYYAFRNTFYFIDDAIFRGFTMTLFLLMALNAFQLFLLSGLRLRDRTYLTRKWVRALYVVGGVYAVVSAGVCIGFFFGNSAETNTVTRRCLLEILPYWAAAAALLLALFILPNLQKKKLRAGLCAALSAALLVSCAAALFPFTPYRFTSGPVVFDNGTDYSVVFSTSGKGTGYVTYTYGGETVTRYDEAAGRKAGDSTIHTVRVPYAELQNNTYTVGSVRILEDRSYGGRSGKAIESEPVEFGGVFGETVRALTVSDWHTHTDLAKSTAAQLGGYDALLLLGDSAPGMMFASEVVDYILQFASDLGGGSMPVLFVRGNHETRGREAGKLPEYLGFDSFYFTAQLGDYRFVVLDSGEDKADDHPEYGNMVTYSESRANMVAWLEGLENPDGAKTVALSHADSVCIEEDLSAAAHEKLDALGVSLLVSGHAHKTEFKTEHAYPTLIDGGWTANGAGTYVASMLVFSPDGIALRSVDNAGVVTVEESVAWR</sequence>
<feature type="transmembrane region" description="Helical" evidence="1">
    <location>
        <begin position="42"/>
        <end position="68"/>
    </location>
</feature>
<feature type="transmembrane region" description="Helical" evidence="1">
    <location>
        <begin position="7"/>
        <end position="30"/>
    </location>
</feature>
<dbReference type="EMBL" id="DVMW01000041">
    <property type="protein sequence ID" value="HIU36371.1"/>
    <property type="molecule type" value="Genomic_DNA"/>
</dbReference>
<keyword evidence="1" id="KW-0472">Membrane</keyword>
<organism evidence="3 4">
    <name type="scientific">Candidatus Fimenecus excrementigallinarum</name>
    <dbReference type="NCBI Taxonomy" id="2840816"/>
    <lineage>
        <taxon>Bacteria</taxon>
        <taxon>Bacillati</taxon>
        <taxon>Bacillota</taxon>
        <taxon>Clostridia</taxon>
        <taxon>Candidatus Fimenecus</taxon>
    </lineage>
</organism>
<feature type="transmembrane region" description="Helical" evidence="1">
    <location>
        <begin position="80"/>
        <end position="104"/>
    </location>
</feature>
<feature type="transmembrane region" description="Helical" evidence="1">
    <location>
        <begin position="148"/>
        <end position="169"/>
    </location>
</feature>
<evidence type="ECO:0000313" key="3">
    <source>
        <dbReference type="EMBL" id="HIU36371.1"/>
    </source>
</evidence>
<keyword evidence="1" id="KW-1133">Transmembrane helix</keyword>
<dbReference type="InterPro" id="IPR029052">
    <property type="entry name" value="Metallo-depent_PP-like"/>
</dbReference>
<dbReference type="Proteomes" id="UP000824071">
    <property type="component" value="Unassembled WGS sequence"/>
</dbReference>
<dbReference type="AlphaFoldDB" id="A0A9D1LEZ8"/>
<feature type="transmembrane region" description="Helical" evidence="1">
    <location>
        <begin position="124"/>
        <end position="141"/>
    </location>
</feature>
<dbReference type="Pfam" id="PF00149">
    <property type="entry name" value="Metallophos"/>
    <property type="match status" value="1"/>
</dbReference>
<keyword evidence="1" id="KW-0812">Transmembrane</keyword>
<dbReference type="InterPro" id="IPR004843">
    <property type="entry name" value="Calcineurin-like_PHP"/>
</dbReference>
<feature type="domain" description="Calcineurin-like phosphoesterase" evidence="2">
    <location>
        <begin position="280"/>
        <end position="458"/>
    </location>
</feature>
<protein>
    <submittedName>
        <fullName evidence="3">Metallophosphoesterase</fullName>
    </submittedName>
</protein>
<dbReference type="GO" id="GO:0016787">
    <property type="term" value="F:hydrolase activity"/>
    <property type="evidence" value="ECO:0007669"/>
    <property type="project" value="InterPro"/>
</dbReference>
<proteinExistence type="predicted"/>
<reference evidence="3" key="1">
    <citation type="submission" date="2020-10" db="EMBL/GenBank/DDBJ databases">
        <authorList>
            <person name="Gilroy R."/>
        </authorList>
    </citation>
    <scope>NUCLEOTIDE SEQUENCE</scope>
    <source>
        <strain evidence="3">ChiGjej1B1-19959</strain>
    </source>
</reference>
<accession>A0A9D1LEZ8</accession>
<evidence type="ECO:0000256" key="1">
    <source>
        <dbReference type="SAM" id="Phobius"/>
    </source>
</evidence>
<evidence type="ECO:0000259" key="2">
    <source>
        <dbReference type="Pfam" id="PF00149"/>
    </source>
</evidence>
<evidence type="ECO:0000313" key="4">
    <source>
        <dbReference type="Proteomes" id="UP000824071"/>
    </source>
</evidence>
<comment type="caution">
    <text evidence="3">The sequence shown here is derived from an EMBL/GenBank/DDBJ whole genome shotgun (WGS) entry which is preliminary data.</text>
</comment>
<dbReference type="SUPFAM" id="SSF56300">
    <property type="entry name" value="Metallo-dependent phosphatases"/>
    <property type="match status" value="1"/>
</dbReference>